<dbReference type="Proteomes" id="UP000051813">
    <property type="component" value="Unassembled WGS sequence"/>
</dbReference>
<comment type="caution">
    <text evidence="2">The sequence shown here is derived from an EMBL/GenBank/DDBJ whole genome shotgun (WGS) entry which is preliminary data.</text>
</comment>
<keyword evidence="1" id="KW-1133">Transmembrane helix</keyword>
<feature type="transmembrane region" description="Helical" evidence="1">
    <location>
        <begin position="96"/>
        <end position="114"/>
    </location>
</feature>
<protein>
    <submittedName>
        <fullName evidence="2">Uncharacterized protein</fullName>
    </submittedName>
</protein>
<accession>A0A0R2BQB6</accession>
<keyword evidence="1" id="KW-0472">Membrane</keyword>
<reference evidence="2 3" key="1">
    <citation type="journal article" date="2015" name="Genome Announc.">
        <title>Expanding the biotechnology potential of lactobacilli through comparative genomics of 213 strains and associated genera.</title>
        <authorList>
            <person name="Sun Z."/>
            <person name="Harris H.M."/>
            <person name="McCann A."/>
            <person name="Guo C."/>
            <person name="Argimon S."/>
            <person name="Zhang W."/>
            <person name="Yang X."/>
            <person name="Jeffery I.B."/>
            <person name="Cooney J.C."/>
            <person name="Kagawa T.F."/>
            <person name="Liu W."/>
            <person name="Song Y."/>
            <person name="Salvetti E."/>
            <person name="Wrobel A."/>
            <person name="Rasinkangas P."/>
            <person name="Parkhill J."/>
            <person name="Rea M.C."/>
            <person name="O'Sullivan O."/>
            <person name="Ritari J."/>
            <person name="Douillard F.P."/>
            <person name="Paul Ross R."/>
            <person name="Yang R."/>
            <person name="Briner A.E."/>
            <person name="Felis G.E."/>
            <person name="de Vos W.M."/>
            <person name="Barrangou R."/>
            <person name="Klaenhammer T.R."/>
            <person name="Caufield P.W."/>
            <person name="Cui Y."/>
            <person name="Zhang H."/>
            <person name="O'Toole P.W."/>
        </authorList>
    </citation>
    <scope>NUCLEOTIDE SEQUENCE [LARGE SCALE GENOMIC DNA]</scope>
    <source>
        <strain evidence="2 3">DSM 20335</strain>
    </source>
</reference>
<dbReference type="PATRIC" id="fig|1423738.3.peg.1167"/>
<dbReference type="AlphaFoldDB" id="A0A0R2BQB6"/>
<gene>
    <name evidence="2" type="ORF">FC84_GL001154</name>
</gene>
<name>A0A0R2BQB6_9LACO</name>
<feature type="transmembrane region" description="Helical" evidence="1">
    <location>
        <begin position="126"/>
        <end position="146"/>
    </location>
</feature>
<keyword evidence="1" id="KW-0812">Transmembrane</keyword>
<keyword evidence="3" id="KW-1185">Reference proteome</keyword>
<dbReference type="STRING" id="1423738.FC84_GL001154"/>
<dbReference type="EMBL" id="AYYK01000022">
    <property type="protein sequence ID" value="KRM78331.1"/>
    <property type="molecule type" value="Genomic_DNA"/>
</dbReference>
<evidence type="ECO:0000313" key="2">
    <source>
        <dbReference type="EMBL" id="KRM78331.1"/>
    </source>
</evidence>
<proteinExistence type="predicted"/>
<feature type="transmembrane region" description="Helical" evidence="1">
    <location>
        <begin position="41"/>
        <end position="63"/>
    </location>
</feature>
<organism evidence="2 3">
    <name type="scientific">Lapidilactobacillus dextrinicus DSM 20335</name>
    <dbReference type="NCBI Taxonomy" id="1423738"/>
    <lineage>
        <taxon>Bacteria</taxon>
        <taxon>Bacillati</taxon>
        <taxon>Bacillota</taxon>
        <taxon>Bacilli</taxon>
        <taxon>Lactobacillales</taxon>
        <taxon>Lactobacillaceae</taxon>
        <taxon>Lapidilactobacillus</taxon>
    </lineage>
</organism>
<sequence length="157" mass="17736">MSSLSKTKLFFTYLFLFLVPYVLAILLIGTAYNALVIHWSSYWRLLVGATVGAIFMMLLKVIIQQPLGLLVLQKQPGIMRYLGQFFLISHNRPLQIFNLLVDAALSIAGIYFTRLFFSEKFINGSALGWLITGIFLAVMIGSYLAFDVLKMNDRKSA</sequence>
<evidence type="ECO:0000313" key="3">
    <source>
        <dbReference type="Proteomes" id="UP000051813"/>
    </source>
</evidence>
<feature type="transmembrane region" description="Helical" evidence="1">
    <location>
        <begin position="12"/>
        <end position="35"/>
    </location>
</feature>
<evidence type="ECO:0000256" key="1">
    <source>
        <dbReference type="SAM" id="Phobius"/>
    </source>
</evidence>